<keyword evidence="2" id="KW-0132">Cell division</keyword>
<dbReference type="GO" id="GO:0051304">
    <property type="term" value="P:chromosome separation"/>
    <property type="evidence" value="ECO:0007669"/>
    <property type="project" value="InterPro"/>
</dbReference>
<dbReference type="HOGENOM" id="CLU_045647_5_3_9"/>
<dbReference type="Proteomes" id="UP000006437">
    <property type="component" value="Unassembled WGS sequence"/>
</dbReference>
<dbReference type="PIRSF" id="PIRSF019345">
    <property type="entry name" value="ScpB"/>
    <property type="match status" value="1"/>
</dbReference>
<dbReference type="EMBL" id="AFZE01000056">
    <property type="protein sequence ID" value="EHL11214.1"/>
    <property type="molecule type" value="Genomic_DNA"/>
</dbReference>
<gene>
    <name evidence="5" type="ORF">HMPREF9629_00751</name>
</gene>
<name>G9X2Z4_9FIRM</name>
<dbReference type="GO" id="GO:0051301">
    <property type="term" value="P:cell division"/>
    <property type="evidence" value="ECO:0007669"/>
    <property type="project" value="UniProtKB-KW"/>
</dbReference>
<evidence type="ECO:0000313" key="6">
    <source>
        <dbReference type="Proteomes" id="UP000006437"/>
    </source>
</evidence>
<evidence type="ECO:0000256" key="1">
    <source>
        <dbReference type="ARBA" id="ARBA00022490"/>
    </source>
</evidence>
<dbReference type="Gene3D" id="1.10.10.10">
    <property type="entry name" value="Winged helix-like DNA-binding domain superfamily/Winged helix DNA-binding domain"/>
    <property type="match status" value="2"/>
</dbReference>
<keyword evidence="3" id="KW-0159">Chromosome partition</keyword>
<keyword evidence="4" id="KW-0131">Cell cycle</keyword>
<keyword evidence="1" id="KW-0963">Cytoplasm</keyword>
<dbReference type="PANTHER" id="PTHR34298:SF2">
    <property type="entry name" value="SEGREGATION AND CONDENSATION PROTEIN B"/>
    <property type="match status" value="1"/>
</dbReference>
<dbReference type="AlphaFoldDB" id="G9X2Z4"/>
<evidence type="ECO:0000313" key="5">
    <source>
        <dbReference type="EMBL" id="EHL11214.1"/>
    </source>
</evidence>
<dbReference type="SUPFAM" id="SSF46785">
    <property type="entry name" value="Winged helix' DNA-binding domain"/>
    <property type="match status" value="2"/>
</dbReference>
<accession>G9X2Z4</accession>
<dbReference type="PANTHER" id="PTHR34298">
    <property type="entry name" value="SEGREGATION AND CONDENSATION PROTEIN B"/>
    <property type="match status" value="1"/>
</dbReference>
<evidence type="ECO:0000256" key="3">
    <source>
        <dbReference type="ARBA" id="ARBA00022829"/>
    </source>
</evidence>
<dbReference type="InterPro" id="IPR036390">
    <property type="entry name" value="WH_DNA-bd_sf"/>
</dbReference>
<dbReference type="Pfam" id="PF04079">
    <property type="entry name" value="SMC_ScpB"/>
    <property type="match status" value="1"/>
</dbReference>
<organism evidence="5 6">
    <name type="scientific">Peptoanaerobacter stomatis</name>
    <dbReference type="NCBI Taxonomy" id="796937"/>
    <lineage>
        <taxon>Bacteria</taxon>
        <taxon>Bacillati</taxon>
        <taxon>Bacillota</taxon>
        <taxon>Clostridia</taxon>
        <taxon>Peptostreptococcales</taxon>
        <taxon>Filifactoraceae</taxon>
        <taxon>Peptoanaerobacter</taxon>
    </lineage>
</organism>
<comment type="caution">
    <text evidence="5">The sequence shown here is derived from an EMBL/GenBank/DDBJ whole genome shotgun (WGS) entry which is preliminary data.</text>
</comment>
<dbReference type="NCBIfam" id="TIGR00281">
    <property type="entry name" value="SMC-Scp complex subunit ScpB"/>
    <property type="match status" value="1"/>
</dbReference>
<protein>
    <submittedName>
        <fullName evidence="5">Segregation and condensation protein B</fullName>
    </submittedName>
</protein>
<dbReference type="RefSeq" id="WP_009524987.1">
    <property type="nucleotide sequence ID" value="NZ_JH414548.1"/>
</dbReference>
<dbReference type="PATRIC" id="fig|796937.3.peg.1984"/>
<dbReference type="InterPro" id="IPR036388">
    <property type="entry name" value="WH-like_DNA-bd_sf"/>
</dbReference>
<reference evidence="5 6" key="1">
    <citation type="submission" date="2011-08" db="EMBL/GenBank/DDBJ databases">
        <title>The Genome Sequence of Eubacteriaceae bacterium ACC19a.</title>
        <authorList>
            <consortium name="The Broad Institute Genome Sequencing Platform"/>
            <person name="Earl A."/>
            <person name="Ward D."/>
            <person name="Feldgarden M."/>
            <person name="Gevers D."/>
            <person name="Sizova M."/>
            <person name="Hazen A."/>
            <person name="Epstein S."/>
            <person name="Young S.K."/>
            <person name="Zeng Q."/>
            <person name="Gargeya S."/>
            <person name="Fitzgerald M."/>
            <person name="Haas B."/>
            <person name="Abouelleil A."/>
            <person name="Alvarado L."/>
            <person name="Arachchi H.M."/>
            <person name="Berlin A."/>
            <person name="Brown A."/>
            <person name="Chapman S.B."/>
            <person name="Chen Z."/>
            <person name="Dunbar C."/>
            <person name="Freedman E."/>
            <person name="Gearin G."/>
            <person name="Gellesch M."/>
            <person name="Goldberg J."/>
            <person name="Griggs A."/>
            <person name="Gujja S."/>
            <person name="Heiman D."/>
            <person name="Howarth C."/>
            <person name="Larson L."/>
            <person name="Lui A."/>
            <person name="MacDonald P.J.P."/>
            <person name="Montmayeur A."/>
            <person name="Murphy C."/>
            <person name="Neiman D."/>
            <person name="Pearson M."/>
            <person name="Priest M."/>
            <person name="Roberts A."/>
            <person name="Saif S."/>
            <person name="Shea T."/>
            <person name="Shenoy N."/>
            <person name="Sisk P."/>
            <person name="Stolte C."/>
            <person name="Sykes S."/>
            <person name="Wortman J."/>
            <person name="Nusbaum C."/>
            <person name="Birren B."/>
        </authorList>
    </citation>
    <scope>NUCLEOTIDE SEQUENCE [LARGE SCALE GENOMIC DNA]</scope>
    <source>
        <strain evidence="5 6">ACC19a</strain>
    </source>
</reference>
<dbReference type="InterPro" id="IPR005234">
    <property type="entry name" value="ScpB_csome_segregation"/>
</dbReference>
<sequence>MEDLLTQNNIDTDRAVSIVESFLFTFSEPVDIFELISVFKNNDIKADKKYIKNIIEILKEKYSQADSGLEIIHMEDKYQLVAKRDNFKYLEKVISPKKKKNLTQSAIETLTIIAYNQPTTKAFVEKIKGVKCDTTIAKLLEAGLIEECGRLDKIGRPIIYKTTEVFLKHLNISSIKELPDIENMKKEDVEQD</sequence>
<dbReference type="BioCyc" id="EBAC796937-HMP:GMGH-753-MONOMER"/>
<evidence type="ECO:0000256" key="2">
    <source>
        <dbReference type="ARBA" id="ARBA00022618"/>
    </source>
</evidence>
<proteinExistence type="predicted"/>
<evidence type="ECO:0000256" key="4">
    <source>
        <dbReference type="ARBA" id="ARBA00023306"/>
    </source>
</evidence>